<feature type="region of interest" description="Disordered" evidence="1">
    <location>
        <begin position="1"/>
        <end position="53"/>
    </location>
</feature>
<dbReference type="PANTHER" id="PTHR21180:SF32">
    <property type="entry name" value="ENDONUCLEASE_EXONUCLEASE_PHOSPHATASE FAMILY DOMAIN-CONTAINING PROTEIN 1"/>
    <property type="match status" value="1"/>
</dbReference>
<dbReference type="InterPro" id="IPR004509">
    <property type="entry name" value="Competence_ComEA_HhH"/>
</dbReference>
<keyword evidence="2" id="KW-1133">Transmembrane helix</keyword>
<dbReference type="AlphaFoldDB" id="A0ABC9YQP4"/>
<dbReference type="SMART" id="SM00278">
    <property type="entry name" value="HhH1"/>
    <property type="match status" value="2"/>
</dbReference>
<reference evidence="5" key="1">
    <citation type="submission" date="2015-07" db="EMBL/GenBank/DDBJ databases">
        <title>Nocardia seriolae U-1 whole genome shotgun sequence.</title>
        <authorList>
            <person name="Imajoh M."/>
            <person name="Fukumoto Y."/>
            <person name="Sukeda M."/>
            <person name="Yamane J."/>
            <person name="Yamasaki K."/>
            <person name="Shimizu M."/>
            <person name="Ohnishi K."/>
            <person name="Oshima S."/>
        </authorList>
    </citation>
    <scope>NUCLEOTIDE SEQUENCE [LARGE SCALE GENOMIC DNA]</scope>
    <source>
        <strain evidence="5">U-1</strain>
    </source>
</reference>
<feature type="domain" description="Helix-hairpin-helix DNA-binding motif class 1" evidence="3">
    <location>
        <begin position="320"/>
        <end position="339"/>
    </location>
</feature>
<evidence type="ECO:0000256" key="1">
    <source>
        <dbReference type="SAM" id="MobiDB-lite"/>
    </source>
</evidence>
<feature type="transmembrane region" description="Helical" evidence="2">
    <location>
        <begin position="83"/>
        <end position="103"/>
    </location>
</feature>
<dbReference type="EMBL" id="BBYQ01000018">
    <property type="protein sequence ID" value="GAP27443.1"/>
    <property type="molecule type" value="Genomic_DNA"/>
</dbReference>
<evidence type="ECO:0000313" key="5">
    <source>
        <dbReference type="Proteomes" id="UP000037179"/>
    </source>
</evidence>
<evidence type="ECO:0000256" key="2">
    <source>
        <dbReference type="SAM" id="Phobius"/>
    </source>
</evidence>
<evidence type="ECO:0000259" key="3">
    <source>
        <dbReference type="SMART" id="SM00278"/>
    </source>
</evidence>
<gene>
    <name evidence="4" type="ORF">NSK11_contig00018-0035</name>
</gene>
<accession>A0ABC9YQP4</accession>
<proteinExistence type="predicted"/>
<feature type="compositionally biased region" description="Polar residues" evidence="1">
    <location>
        <begin position="247"/>
        <end position="258"/>
    </location>
</feature>
<dbReference type="InterPro" id="IPR010994">
    <property type="entry name" value="RuvA_2-like"/>
</dbReference>
<dbReference type="Gene3D" id="1.10.150.320">
    <property type="entry name" value="Photosystem II 12 kDa extrinsic protein"/>
    <property type="match status" value="1"/>
</dbReference>
<dbReference type="Proteomes" id="UP000037179">
    <property type="component" value="Unassembled WGS sequence"/>
</dbReference>
<keyword evidence="2" id="KW-0472">Membrane</keyword>
<dbReference type="PANTHER" id="PTHR21180">
    <property type="entry name" value="ENDONUCLEASE/EXONUCLEASE/PHOSPHATASE FAMILY DOMAIN-CONTAINING PROTEIN 1"/>
    <property type="match status" value="1"/>
</dbReference>
<feature type="compositionally biased region" description="Basic and acidic residues" evidence="1">
    <location>
        <begin position="22"/>
        <end position="34"/>
    </location>
</feature>
<keyword evidence="2" id="KW-0812">Transmembrane</keyword>
<reference evidence="4 5" key="2">
    <citation type="journal article" date="2016" name="Genome Announc.">
        <title>Draft Genome Sequence of Erythromycin- and Oxytetracycline-Sensitive Nocardia seriolae Strain U-1 (NBRC 110359).</title>
        <authorList>
            <person name="Imajoh M."/>
            <person name="Sukeda M."/>
            <person name="Shimizu M."/>
            <person name="Yamane J."/>
            <person name="Ohnishi K."/>
            <person name="Oshima S."/>
        </authorList>
    </citation>
    <scope>NUCLEOTIDE SEQUENCE [LARGE SCALE GENOMIC DNA]</scope>
    <source>
        <strain evidence="4 5">U-1</strain>
    </source>
</reference>
<dbReference type="InterPro" id="IPR051675">
    <property type="entry name" value="Endo/Exo/Phosphatase_dom_1"/>
</dbReference>
<dbReference type="SUPFAM" id="SSF47781">
    <property type="entry name" value="RuvA domain 2-like"/>
    <property type="match status" value="1"/>
</dbReference>
<comment type="caution">
    <text evidence="4">The sequence shown here is derived from an EMBL/GenBank/DDBJ whole genome shotgun (WGS) entry which is preliminary data.</text>
</comment>
<feature type="compositionally biased region" description="Low complexity" evidence="1">
    <location>
        <begin position="259"/>
        <end position="279"/>
    </location>
</feature>
<feature type="region of interest" description="Disordered" evidence="1">
    <location>
        <begin position="245"/>
        <end position="279"/>
    </location>
</feature>
<name>A0ABC9YQP4_9NOCA</name>
<evidence type="ECO:0000313" key="4">
    <source>
        <dbReference type="EMBL" id="GAP27443.1"/>
    </source>
</evidence>
<dbReference type="InterPro" id="IPR003583">
    <property type="entry name" value="Hlx-hairpin-Hlx_DNA-bd_motif"/>
</dbReference>
<dbReference type="NCBIfam" id="TIGR00426">
    <property type="entry name" value="competence protein ComEA helix-hairpin-helix repeat region"/>
    <property type="match status" value="1"/>
</dbReference>
<feature type="compositionally biased region" description="Pro residues" evidence="1">
    <location>
        <begin position="39"/>
        <end position="48"/>
    </location>
</feature>
<organism evidence="4 5">
    <name type="scientific">Nocardia seriolae</name>
    <dbReference type="NCBI Taxonomy" id="37332"/>
    <lineage>
        <taxon>Bacteria</taxon>
        <taxon>Bacillati</taxon>
        <taxon>Actinomycetota</taxon>
        <taxon>Actinomycetes</taxon>
        <taxon>Mycobacteriales</taxon>
        <taxon>Nocardiaceae</taxon>
        <taxon>Nocardia</taxon>
    </lineage>
</organism>
<protein>
    <recommendedName>
        <fullName evidence="3">Helix-hairpin-helix DNA-binding motif class 1 domain-containing protein</fullName>
    </recommendedName>
</protein>
<sequence length="342" mass="35422">MSDMTQLDERTPLHRLTGTHPGRWDEESLDHPTDSNRPPGEPGHPVTPTPAWLSEPCGSVSLWHERLVPERFRGTGWDPGPRGVLVIAALGLFAILLAAYVSLRETPVSQPVPPLAALTETVPAEPGAPPVEGAVVPSGAATPVPGPVSVPVPATPTPAAAVPAGRSPLAPNATAAPQGAAIPGELVVSVVGLVEHGGLRRFPLGARVADALRSASPRPEADISTLNLAQPLVDGDQIIVARANPRPTAQQSGTTVVNSSHPASNSPAAPGPARTTGPPAKVNLNTATESDLDTLPGVGPVTAKAILAWRTRHGRFTSIDQLAEIQGIGHSRLNRLRERVTI</sequence>
<feature type="domain" description="Helix-hairpin-helix DNA-binding motif class 1" evidence="3">
    <location>
        <begin position="290"/>
        <end position="309"/>
    </location>
</feature>
<dbReference type="Pfam" id="PF12836">
    <property type="entry name" value="HHH_3"/>
    <property type="match status" value="1"/>
</dbReference>
<keyword evidence="5" id="KW-1185">Reference proteome</keyword>